<gene>
    <name evidence="1" type="ORF">Prum_099930</name>
</gene>
<dbReference type="EMBL" id="BLPG01000002">
    <property type="protein sequence ID" value="GFJ96351.1"/>
    <property type="molecule type" value="Genomic_DNA"/>
</dbReference>
<organism evidence="1 2">
    <name type="scientific">Phytohabitans rumicis</name>
    <dbReference type="NCBI Taxonomy" id="1076125"/>
    <lineage>
        <taxon>Bacteria</taxon>
        <taxon>Bacillati</taxon>
        <taxon>Actinomycetota</taxon>
        <taxon>Actinomycetes</taxon>
        <taxon>Micromonosporales</taxon>
        <taxon>Micromonosporaceae</taxon>
    </lineage>
</organism>
<name>A0A6V8LMX1_9ACTN</name>
<proteinExistence type="predicted"/>
<evidence type="ECO:0000313" key="2">
    <source>
        <dbReference type="Proteomes" id="UP000482960"/>
    </source>
</evidence>
<reference evidence="1 2" key="2">
    <citation type="submission" date="2020-03" db="EMBL/GenBank/DDBJ databases">
        <authorList>
            <person name="Ichikawa N."/>
            <person name="Kimura A."/>
            <person name="Kitahashi Y."/>
            <person name="Uohara A."/>
        </authorList>
    </citation>
    <scope>NUCLEOTIDE SEQUENCE [LARGE SCALE GENOMIC DNA]</scope>
    <source>
        <strain evidence="1 2">NBRC 108638</strain>
    </source>
</reference>
<keyword evidence="2" id="KW-1185">Reference proteome</keyword>
<sequence>MCPSALIRTQATLAAVAATANAVPATPIRTARRTQRRTQGRARRIFSMALTIAPPVNPAPPCVDQRLLRVDQGHTAVV</sequence>
<accession>A0A6V8LMX1</accession>
<comment type="caution">
    <text evidence="1">The sequence shown here is derived from an EMBL/GenBank/DDBJ whole genome shotgun (WGS) entry which is preliminary data.</text>
</comment>
<dbReference type="Proteomes" id="UP000482960">
    <property type="component" value="Unassembled WGS sequence"/>
</dbReference>
<dbReference type="AlphaFoldDB" id="A0A6V8LMX1"/>
<reference evidence="1 2" key="1">
    <citation type="submission" date="2020-03" db="EMBL/GenBank/DDBJ databases">
        <title>Whole genome shotgun sequence of Phytohabitans rumicis NBRC 108638.</title>
        <authorList>
            <person name="Komaki H."/>
            <person name="Tamura T."/>
        </authorList>
    </citation>
    <scope>NUCLEOTIDE SEQUENCE [LARGE SCALE GENOMIC DNA]</scope>
    <source>
        <strain evidence="1 2">NBRC 108638</strain>
    </source>
</reference>
<evidence type="ECO:0000313" key="1">
    <source>
        <dbReference type="EMBL" id="GFJ96351.1"/>
    </source>
</evidence>
<protein>
    <submittedName>
        <fullName evidence="1">Uncharacterized protein</fullName>
    </submittedName>
</protein>